<organism evidence="3 4">
    <name type="scientific">Paracoccus mangrovi</name>
    <dbReference type="NCBI Taxonomy" id="1715645"/>
    <lineage>
        <taxon>Bacteria</taxon>
        <taxon>Pseudomonadati</taxon>
        <taxon>Pseudomonadota</taxon>
        <taxon>Alphaproteobacteria</taxon>
        <taxon>Rhodobacterales</taxon>
        <taxon>Paracoccaceae</taxon>
        <taxon>Paracoccus</taxon>
    </lineage>
</organism>
<dbReference type="InterPro" id="IPR025391">
    <property type="entry name" value="DUF4123"/>
</dbReference>
<protein>
    <submittedName>
        <fullName evidence="3">DUF4123 domain-containing protein</fullName>
    </submittedName>
</protein>
<keyword evidence="4" id="KW-1185">Reference proteome</keyword>
<name>A0ABV7R9H4_9RHOB</name>
<dbReference type="Proteomes" id="UP001595721">
    <property type="component" value="Unassembled WGS sequence"/>
</dbReference>
<sequence length="379" mass="42988">MSISKDHDGDDPWMVGTGSAGTVPAAESKQPALRIETIEGVEPLDIRMGVFPKKTVPDVLYDALFGQPDPSLAELKAVGGDASAVPPVRTYAILDAAKVMNLPELLENSGLEHRCLFKGDAYDQLKDVAPWIIRLEEDNRFTRDLFTRSDAYWHLWAKEPGVYVRSRAALDDLWRHLRKFTRVPDDQGKMHYLRFWNHHVFLACVIGNDPSKPTIPPILGNGNNVTLRSALALDAETGIAWIISGNADDALQPSRKPFRLKDEDTPLFRRALVRPLAVKLVPQLRKEHGQICVGHNLIDLQLTIERSLMRLHEYGFRRHDILKELIIQDIYLGYPFEDEDMTGNLRRICKSDALQTDRYAQICRRLQDMTKVTNTSSEM</sequence>
<evidence type="ECO:0000313" key="4">
    <source>
        <dbReference type="Proteomes" id="UP001595721"/>
    </source>
</evidence>
<evidence type="ECO:0000256" key="1">
    <source>
        <dbReference type="SAM" id="MobiDB-lite"/>
    </source>
</evidence>
<dbReference type="Pfam" id="PF13503">
    <property type="entry name" value="DUF4123"/>
    <property type="match status" value="1"/>
</dbReference>
<comment type="caution">
    <text evidence="3">The sequence shown here is derived from an EMBL/GenBank/DDBJ whole genome shotgun (WGS) entry which is preliminary data.</text>
</comment>
<accession>A0ABV7R9H4</accession>
<evidence type="ECO:0000313" key="3">
    <source>
        <dbReference type="EMBL" id="MFC3530188.1"/>
    </source>
</evidence>
<feature type="region of interest" description="Disordered" evidence="1">
    <location>
        <begin position="1"/>
        <end position="28"/>
    </location>
</feature>
<feature type="compositionally biased region" description="Basic and acidic residues" evidence="1">
    <location>
        <begin position="1"/>
        <end position="10"/>
    </location>
</feature>
<evidence type="ECO:0000259" key="2">
    <source>
        <dbReference type="Pfam" id="PF13503"/>
    </source>
</evidence>
<feature type="domain" description="DUF4123" evidence="2">
    <location>
        <begin position="91"/>
        <end position="203"/>
    </location>
</feature>
<reference evidence="4" key="1">
    <citation type="journal article" date="2019" name="Int. J. Syst. Evol. Microbiol.">
        <title>The Global Catalogue of Microorganisms (GCM) 10K type strain sequencing project: providing services to taxonomists for standard genome sequencing and annotation.</title>
        <authorList>
            <consortium name="The Broad Institute Genomics Platform"/>
            <consortium name="The Broad Institute Genome Sequencing Center for Infectious Disease"/>
            <person name="Wu L."/>
            <person name="Ma J."/>
        </authorList>
    </citation>
    <scope>NUCLEOTIDE SEQUENCE [LARGE SCALE GENOMIC DNA]</scope>
    <source>
        <strain evidence="4">KCTC 42899</strain>
    </source>
</reference>
<proteinExistence type="predicted"/>
<gene>
    <name evidence="3" type="ORF">ACFOMH_18620</name>
</gene>
<dbReference type="EMBL" id="JBHRXJ010000020">
    <property type="protein sequence ID" value="MFC3530188.1"/>
    <property type="molecule type" value="Genomic_DNA"/>
</dbReference>
<dbReference type="RefSeq" id="WP_377746347.1">
    <property type="nucleotide sequence ID" value="NZ_JBHRXJ010000020.1"/>
</dbReference>